<reference evidence="2" key="1">
    <citation type="submission" date="2023-10" db="EMBL/GenBank/DDBJ databases">
        <title>Genome assembly of Pristionchus species.</title>
        <authorList>
            <person name="Yoshida K."/>
            <person name="Sommer R.J."/>
        </authorList>
    </citation>
    <scope>NUCLEOTIDE SEQUENCE</scope>
    <source>
        <strain evidence="2">RS0144</strain>
    </source>
</reference>
<feature type="non-terminal residue" evidence="2">
    <location>
        <position position="1"/>
    </location>
</feature>
<dbReference type="GO" id="GO:0016787">
    <property type="term" value="F:hydrolase activity"/>
    <property type="evidence" value="ECO:0007669"/>
    <property type="project" value="InterPro"/>
</dbReference>
<sequence>AFSQKSLEYKDDSGKTFEGFLCYPYNLKSPKLSGVLVLHAFQGCTEFEKGRAEELAKQGYVALAADVYGKGFKATSKEECFGILKPLIDGDRAELAGRLLAARNALATIDFVDQTKIGAIGYCFGGLCALDMARRRVSGLRAAVSYHGTLKPIPDAALDSIDASLQVHNGQADAHIPKEQIAGFYEEMNERKADYQFVEHGFAVHGFTEPDADAMGLPGLAYHKKAAERSWKMTLGFFEERFA</sequence>
<dbReference type="InterPro" id="IPR050261">
    <property type="entry name" value="FrsA_esterase"/>
</dbReference>
<dbReference type="AlphaFoldDB" id="A0AAV5TFF8"/>
<dbReference type="EMBL" id="BTSX01000004">
    <property type="protein sequence ID" value="GMS93557.1"/>
    <property type="molecule type" value="Genomic_DNA"/>
</dbReference>
<organism evidence="2 3">
    <name type="scientific">Pristionchus entomophagus</name>
    <dbReference type="NCBI Taxonomy" id="358040"/>
    <lineage>
        <taxon>Eukaryota</taxon>
        <taxon>Metazoa</taxon>
        <taxon>Ecdysozoa</taxon>
        <taxon>Nematoda</taxon>
        <taxon>Chromadorea</taxon>
        <taxon>Rhabditida</taxon>
        <taxon>Rhabditina</taxon>
        <taxon>Diplogasteromorpha</taxon>
        <taxon>Diplogasteroidea</taxon>
        <taxon>Neodiplogasteridae</taxon>
        <taxon>Pristionchus</taxon>
    </lineage>
</organism>
<dbReference type="SUPFAM" id="SSF53474">
    <property type="entry name" value="alpha/beta-Hydrolases"/>
    <property type="match status" value="1"/>
</dbReference>
<dbReference type="Gene3D" id="3.40.50.1820">
    <property type="entry name" value="alpha/beta hydrolase"/>
    <property type="match status" value="1"/>
</dbReference>
<dbReference type="InterPro" id="IPR002925">
    <property type="entry name" value="Dienelactn_hydro"/>
</dbReference>
<dbReference type="Proteomes" id="UP001432027">
    <property type="component" value="Unassembled WGS sequence"/>
</dbReference>
<gene>
    <name evidence="2" type="ORF">PENTCL1PPCAC_15732</name>
</gene>
<name>A0AAV5TFF8_9BILA</name>
<evidence type="ECO:0000313" key="2">
    <source>
        <dbReference type="EMBL" id="GMS93557.1"/>
    </source>
</evidence>
<comment type="caution">
    <text evidence="2">The sequence shown here is derived from an EMBL/GenBank/DDBJ whole genome shotgun (WGS) entry which is preliminary data.</text>
</comment>
<proteinExistence type="predicted"/>
<keyword evidence="3" id="KW-1185">Reference proteome</keyword>
<feature type="domain" description="Dienelactone hydrolase" evidence="1">
    <location>
        <begin position="26"/>
        <end position="240"/>
    </location>
</feature>
<evidence type="ECO:0000259" key="1">
    <source>
        <dbReference type="Pfam" id="PF01738"/>
    </source>
</evidence>
<evidence type="ECO:0000313" key="3">
    <source>
        <dbReference type="Proteomes" id="UP001432027"/>
    </source>
</evidence>
<protein>
    <recommendedName>
        <fullName evidence="1">Dienelactone hydrolase domain-containing protein</fullName>
    </recommendedName>
</protein>
<accession>A0AAV5TFF8</accession>
<dbReference type="PANTHER" id="PTHR22946:SF0">
    <property type="entry name" value="DIENELACTONE HYDROLASE DOMAIN-CONTAINING PROTEIN"/>
    <property type="match status" value="1"/>
</dbReference>
<dbReference type="InterPro" id="IPR029058">
    <property type="entry name" value="AB_hydrolase_fold"/>
</dbReference>
<dbReference type="Pfam" id="PF01738">
    <property type="entry name" value="DLH"/>
    <property type="match status" value="1"/>
</dbReference>
<dbReference type="PANTHER" id="PTHR22946">
    <property type="entry name" value="DIENELACTONE HYDROLASE DOMAIN-CONTAINING PROTEIN-RELATED"/>
    <property type="match status" value="1"/>
</dbReference>